<organism evidence="1 2">
    <name type="scientific">Leersia perrieri</name>
    <dbReference type="NCBI Taxonomy" id="77586"/>
    <lineage>
        <taxon>Eukaryota</taxon>
        <taxon>Viridiplantae</taxon>
        <taxon>Streptophyta</taxon>
        <taxon>Embryophyta</taxon>
        <taxon>Tracheophyta</taxon>
        <taxon>Spermatophyta</taxon>
        <taxon>Magnoliopsida</taxon>
        <taxon>Liliopsida</taxon>
        <taxon>Poales</taxon>
        <taxon>Poaceae</taxon>
        <taxon>BOP clade</taxon>
        <taxon>Oryzoideae</taxon>
        <taxon>Oryzeae</taxon>
        <taxon>Oryzinae</taxon>
        <taxon>Leersia</taxon>
    </lineage>
</organism>
<dbReference type="Gramene" id="LPERR06G06760.1">
    <property type="protein sequence ID" value="LPERR06G06760.1"/>
    <property type="gene ID" value="LPERR06G06760"/>
</dbReference>
<reference evidence="2" key="2">
    <citation type="submission" date="2013-12" db="EMBL/GenBank/DDBJ databases">
        <authorList>
            <person name="Yu Y."/>
            <person name="Lee S."/>
            <person name="de Baynast K."/>
            <person name="Wissotski M."/>
            <person name="Liu L."/>
            <person name="Talag J."/>
            <person name="Goicoechea J."/>
            <person name="Angelova A."/>
            <person name="Jetty R."/>
            <person name="Kudrna D."/>
            <person name="Golser W."/>
            <person name="Rivera L."/>
            <person name="Zhang J."/>
            <person name="Wing R."/>
        </authorList>
    </citation>
    <scope>NUCLEOTIDE SEQUENCE</scope>
</reference>
<sequence>MVYSCAADDFCHAVVPCDSVTCPEYCQKRGYHYPYTTYCTPGQYYPNCCCRQLSTNGDVCRLLLSN</sequence>
<reference evidence="1" key="3">
    <citation type="submission" date="2015-04" db="UniProtKB">
        <authorList>
            <consortium name="EnsemblPlants"/>
        </authorList>
    </citation>
    <scope>IDENTIFICATION</scope>
</reference>
<proteinExistence type="predicted"/>
<protein>
    <submittedName>
        <fullName evidence="1">Uncharacterized protein</fullName>
    </submittedName>
</protein>
<evidence type="ECO:0000313" key="1">
    <source>
        <dbReference type="EnsemblPlants" id="LPERR06G06760.1"/>
    </source>
</evidence>
<dbReference type="Proteomes" id="UP000032180">
    <property type="component" value="Chromosome 6"/>
</dbReference>
<dbReference type="AlphaFoldDB" id="A0A0D9WN98"/>
<reference evidence="1 2" key="1">
    <citation type="submission" date="2012-08" db="EMBL/GenBank/DDBJ databases">
        <title>Oryza genome evolution.</title>
        <authorList>
            <person name="Wing R.A."/>
        </authorList>
    </citation>
    <scope>NUCLEOTIDE SEQUENCE</scope>
</reference>
<dbReference type="HOGENOM" id="CLU_192502_0_0_1"/>
<evidence type="ECO:0000313" key="2">
    <source>
        <dbReference type="Proteomes" id="UP000032180"/>
    </source>
</evidence>
<accession>A0A0D9WN98</accession>
<dbReference type="EnsemblPlants" id="LPERR06G06760.1">
    <property type="protein sequence ID" value="LPERR06G06760.1"/>
    <property type="gene ID" value="LPERR06G06760"/>
</dbReference>
<name>A0A0D9WN98_9ORYZ</name>
<keyword evidence="2" id="KW-1185">Reference proteome</keyword>